<evidence type="ECO:0000256" key="4">
    <source>
        <dbReference type="ARBA" id="ARBA00023033"/>
    </source>
</evidence>
<dbReference type="InterPro" id="IPR051260">
    <property type="entry name" value="Diverse_substr_monoxygenases"/>
</dbReference>
<protein>
    <submittedName>
        <fullName evidence="7">LLM class flavin-dependent oxidoreductase</fullName>
    </submittedName>
</protein>
<organism evidence="7 8">
    <name type="scientific">Pseudonocardia kongjuensis</name>
    <dbReference type="NCBI Taxonomy" id="102227"/>
    <lineage>
        <taxon>Bacteria</taxon>
        <taxon>Bacillati</taxon>
        <taxon>Actinomycetota</taxon>
        <taxon>Actinomycetes</taxon>
        <taxon>Pseudonocardiales</taxon>
        <taxon>Pseudonocardiaceae</taxon>
        <taxon>Pseudonocardia</taxon>
    </lineage>
</organism>
<evidence type="ECO:0000256" key="1">
    <source>
        <dbReference type="ARBA" id="ARBA00022630"/>
    </source>
</evidence>
<evidence type="ECO:0000313" key="7">
    <source>
        <dbReference type="EMBL" id="GAA1383608.1"/>
    </source>
</evidence>
<keyword evidence="1" id="KW-0285">Flavoprotein</keyword>
<name>A0ABN1XLD1_9PSEU</name>
<keyword evidence="3" id="KW-0560">Oxidoreductase</keyword>
<dbReference type="Pfam" id="PF00296">
    <property type="entry name" value="Bac_luciferase"/>
    <property type="match status" value="1"/>
</dbReference>
<evidence type="ECO:0000256" key="2">
    <source>
        <dbReference type="ARBA" id="ARBA00022643"/>
    </source>
</evidence>
<dbReference type="InterPro" id="IPR011251">
    <property type="entry name" value="Luciferase-like_dom"/>
</dbReference>
<dbReference type="InterPro" id="IPR036661">
    <property type="entry name" value="Luciferase-like_sf"/>
</dbReference>
<dbReference type="Gene3D" id="3.20.20.30">
    <property type="entry name" value="Luciferase-like domain"/>
    <property type="match status" value="1"/>
</dbReference>
<dbReference type="Proteomes" id="UP001501414">
    <property type="component" value="Unassembled WGS sequence"/>
</dbReference>
<keyword evidence="2" id="KW-0288">FMN</keyword>
<dbReference type="RefSeq" id="WP_344019445.1">
    <property type="nucleotide sequence ID" value="NZ_BAAAJK010000005.1"/>
</dbReference>
<dbReference type="PANTHER" id="PTHR30011">
    <property type="entry name" value="ALKANESULFONATE MONOOXYGENASE-RELATED"/>
    <property type="match status" value="1"/>
</dbReference>
<keyword evidence="8" id="KW-1185">Reference proteome</keyword>
<dbReference type="EMBL" id="BAAAJK010000005">
    <property type="protein sequence ID" value="GAA1383608.1"/>
    <property type="molecule type" value="Genomic_DNA"/>
</dbReference>
<evidence type="ECO:0000256" key="5">
    <source>
        <dbReference type="SAM" id="MobiDB-lite"/>
    </source>
</evidence>
<comment type="caution">
    <text evidence="7">The sequence shown here is derived from an EMBL/GenBank/DDBJ whole genome shotgun (WGS) entry which is preliminary data.</text>
</comment>
<keyword evidence="4" id="KW-0503">Monooxygenase</keyword>
<accession>A0ABN1XLD1</accession>
<sequence>MSTTARPLATGRRTPKPRLHDGTMRFGLMWPNSPSPFVTSRTIAEANPDVLDVDTHVELARTAEEAGVDFVFFADGYTHHGEHNARVGHGEPCVSAPIWAPIVMSATQHIGVVTTMHARYLSPVVLARLGANLDVLSGGRWGWNIVPGSKGSEAELFGMEIGEHDDRYAAVAETLQAVRALWGAKGSPIEFEGRQHTLRGTPRGPYPVQDSPLIFNAGVSPAGQAFLAQHADYAFYAVVDDQEKVRATVRQVADRVAEAGREPGSVGIVGSIGVVLDSTTEAAKEKLEWISAQVDLDAARGWARTFLAGSQSYRKDFGDDVDRVARRIGLAAGARMLVGSPADVAEQLIQSYRDTGLANYMLTFPLWAPSEVARLREVLPHLERAGVWRPPAARNYSW</sequence>
<dbReference type="PANTHER" id="PTHR30011:SF16">
    <property type="entry name" value="C2H2 FINGER DOMAIN TRANSCRIPTION FACTOR (EUROFUNG)-RELATED"/>
    <property type="match status" value="1"/>
</dbReference>
<evidence type="ECO:0000313" key="8">
    <source>
        <dbReference type="Proteomes" id="UP001501414"/>
    </source>
</evidence>
<evidence type="ECO:0000256" key="3">
    <source>
        <dbReference type="ARBA" id="ARBA00023002"/>
    </source>
</evidence>
<reference evidence="7 8" key="1">
    <citation type="journal article" date="2019" name="Int. J. Syst. Evol. Microbiol.">
        <title>The Global Catalogue of Microorganisms (GCM) 10K type strain sequencing project: providing services to taxonomists for standard genome sequencing and annotation.</title>
        <authorList>
            <consortium name="The Broad Institute Genomics Platform"/>
            <consortium name="The Broad Institute Genome Sequencing Center for Infectious Disease"/>
            <person name="Wu L."/>
            <person name="Ma J."/>
        </authorList>
    </citation>
    <scope>NUCLEOTIDE SEQUENCE [LARGE SCALE GENOMIC DNA]</scope>
    <source>
        <strain evidence="7 8">JCM 11896</strain>
    </source>
</reference>
<evidence type="ECO:0000259" key="6">
    <source>
        <dbReference type="Pfam" id="PF00296"/>
    </source>
</evidence>
<feature type="region of interest" description="Disordered" evidence="5">
    <location>
        <begin position="1"/>
        <end position="21"/>
    </location>
</feature>
<gene>
    <name evidence="7" type="ORF">GCM10009613_13240</name>
</gene>
<feature type="domain" description="Luciferase-like" evidence="6">
    <location>
        <begin position="24"/>
        <end position="357"/>
    </location>
</feature>
<dbReference type="SUPFAM" id="SSF51679">
    <property type="entry name" value="Bacterial luciferase-like"/>
    <property type="match status" value="1"/>
</dbReference>
<proteinExistence type="predicted"/>